<evidence type="ECO:0000313" key="5">
    <source>
        <dbReference type="Proteomes" id="UP001230005"/>
    </source>
</evidence>
<dbReference type="RefSeq" id="WP_307326418.1">
    <property type="nucleotide sequence ID" value="NZ_JAUSUG010000011.1"/>
</dbReference>
<comment type="caution">
    <text evidence="4">The sequence shown here is derived from an EMBL/GenBank/DDBJ whole genome shotgun (WGS) entry which is preliminary data.</text>
</comment>
<dbReference type="PANTHER" id="PTHR30486">
    <property type="entry name" value="TWITCHING MOTILITY PROTEIN PILT"/>
    <property type="match status" value="1"/>
</dbReference>
<evidence type="ECO:0000256" key="1">
    <source>
        <dbReference type="ARBA" id="ARBA00006611"/>
    </source>
</evidence>
<gene>
    <name evidence="4" type="ORF">J2S74_002870</name>
</gene>
<proteinExistence type="inferred from homology"/>
<keyword evidence="5" id="KW-1185">Reference proteome</keyword>
<dbReference type="Gene3D" id="3.40.50.300">
    <property type="entry name" value="P-loop containing nucleotide triphosphate hydrolases"/>
    <property type="match status" value="1"/>
</dbReference>
<dbReference type="InterPro" id="IPR001482">
    <property type="entry name" value="T2SS/T4SS_dom"/>
</dbReference>
<accession>A0ABT9ZYD8</accession>
<dbReference type="PANTHER" id="PTHR30486:SF6">
    <property type="entry name" value="TYPE IV PILUS RETRACTATION ATPASE PILT"/>
    <property type="match status" value="1"/>
</dbReference>
<dbReference type="EMBL" id="JAUSUG010000011">
    <property type="protein sequence ID" value="MDQ0255488.1"/>
    <property type="molecule type" value="Genomic_DNA"/>
</dbReference>
<organism evidence="4 5">
    <name type="scientific">Evansella vedderi</name>
    <dbReference type="NCBI Taxonomy" id="38282"/>
    <lineage>
        <taxon>Bacteria</taxon>
        <taxon>Bacillati</taxon>
        <taxon>Bacillota</taxon>
        <taxon>Bacilli</taxon>
        <taxon>Bacillales</taxon>
        <taxon>Bacillaceae</taxon>
        <taxon>Evansella</taxon>
    </lineage>
</organism>
<comment type="similarity">
    <text evidence="1">Belongs to the GSP E family.</text>
</comment>
<sequence length="489" mass="57163">MAKPVEELLNMKELPYDPSKWLSEESAKKGIKRTEKITPFAKKKKFREICRIVEEALKDEINTTKDDDSNQWLDRQHAAIVGEEGAIKYFISKIEEVLRARNITSVDYPTFFDSLSEAIFHEVWGMSVLVKWDKLYPDSEAAVIRGQQLWIDVNGKFVKQEEEFESQHKVDKIKENFKIRQENAVLNKTTPELEIEREDGSRITMVIPPRAKDDYIVIRRFIVKSFTLENQANLNTILHKDIPIFRALAKTLPNTMVCGRVRSAKSTFMKTMIAERDSSLVIACLEKHFELALKRHLPERLIFEFQVSEGDLHEAIPRLLRMEHDMLIVGECRSSEFEAAMMACERGERGFMTTYHLTDVFNIVPQVARHLLDEFPNRTPELEIERVAKNIDIIITMGTDRNRKTKRVLGVTEVMWDHEKRTHKVQDLIRYSKRTKRYYYSSAISPRLFHLLAEENETEAQQLLNNLKEREKESPLSDLKETIEELGDY</sequence>
<dbReference type="SUPFAM" id="SSF52540">
    <property type="entry name" value="P-loop containing nucleoside triphosphate hydrolases"/>
    <property type="match status" value="1"/>
</dbReference>
<evidence type="ECO:0000256" key="2">
    <source>
        <dbReference type="SAM" id="MobiDB-lite"/>
    </source>
</evidence>
<feature type="domain" description="Bacterial type II secretion system protein E" evidence="3">
    <location>
        <begin position="200"/>
        <end position="360"/>
    </location>
</feature>
<feature type="compositionally biased region" description="Basic and acidic residues" evidence="2">
    <location>
        <begin position="469"/>
        <end position="483"/>
    </location>
</feature>
<dbReference type="Proteomes" id="UP001230005">
    <property type="component" value="Unassembled WGS sequence"/>
</dbReference>
<name>A0ABT9ZYD8_9BACI</name>
<dbReference type="Gene3D" id="3.30.450.380">
    <property type="match status" value="1"/>
</dbReference>
<evidence type="ECO:0000259" key="3">
    <source>
        <dbReference type="Pfam" id="PF00437"/>
    </source>
</evidence>
<dbReference type="Pfam" id="PF00437">
    <property type="entry name" value="T2SSE"/>
    <property type="match status" value="1"/>
</dbReference>
<dbReference type="InterPro" id="IPR027417">
    <property type="entry name" value="P-loop_NTPase"/>
</dbReference>
<dbReference type="InterPro" id="IPR050921">
    <property type="entry name" value="T4SS_GSP_E_ATPase"/>
</dbReference>
<evidence type="ECO:0000313" key="4">
    <source>
        <dbReference type="EMBL" id="MDQ0255488.1"/>
    </source>
</evidence>
<reference evidence="4 5" key="1">
    <citation type="submission" date="2023-07" db="EMBL/GenBank/DDBJ databases">
        <title>Genomic Encyclopedia of Type Strains, Phase IV (KMG-IV): sequencing the most valuable type-strain genomes for metagenomic binning, comparative biology and taxonomic classification.</title>
        <authorList>
            <person name="Goeker M."/>
        </authorList>
    </citation>
    <scope>NUCLEOTIDE SEQUENCE [LARGE SCALE GENOMIC DNA]</scope>
    <source>
        <strain evidence="4 5">DSM 9768</strain>
    </source>
</reference>
<feature type="region of interest" description="Disordered" evidence="2">
    <location>
        <begin position="469"/>
        <end position="489"/>
    </location>
</feature>
<protein>
    <submittedName>
        <fullName evidence="4">Pilus assembly protein CpaF</fullName>
    </submittedName>
</protein>